<gene>
    <name evidence="2" type="ORF">BLA29_004761</name>
</gene>
<protein>
    <submittedName>
        <fullName evidence="2">Uncharacterized protein</fullName>
    </submittedName>
</protein>
<dbReference type="AlphaFoldDB" id="A0A1Y3BK88"/>
<comment type="caution">
    <text evidence="2">The sequence shown here is derived from an EMBL/GenBank/DDBJ whole genome shotgun (WGS) entry which is preliminary data.</text>
</comment>
<sequence length="116" mass="13363">MSEHHHQHLNGDDFRSRTSGGSGGSTISYSLMPTHLHHTSCSNTVQANASQISFSRMVTFHLQESTNFSINKTIQLLLEVDSRFNEIREEISVRILDPNDPFFIYLYPIDFNEYKK</sequence>
<dbReference type="Gene3D" id="2.170.210.20">
    <property type="entry name" value="Spindle assembly abnormal protein 6, N-terminal domain"/>
    <property type="match status" value="1"/>
</dbReference>
<dbReference type="Proteomes" id="UP000194236">
    <property type="component" value="Unassembled WGS sequence"/>
</dbReference>
<evidence type="ECO:0000313" key="2">
    <source>
        <dbReference type="EMBL" id="OTF79585.1"/>
    </source>
</evidence>
<feature type="compositionally biased region" description="Basic and acidic residues" evidence="1">
    <location>
        <begin position="1"/>
        <end position="16"/>
    </location>
</feature>
<accession>A0A1Y3BK88</accession>
<feature type="region of interest" description="Disordered" evidence="1">
    <location>
        <begin position="1"/>
        <end position="21"/>
    </location>
</feature>
<name>A0A1Y3BK88_EURMA</name>
<keyword evidence="3" id="KW-1185">Reference proteome</keyword>
<reference evidence="2 3" key="1">
    <citation type="submission" date="2017-03" db="EMBL/GenBank/DDBJ databases">
        <title>Genome Survey of Euroglyphus maynei.</title>
        <authorList>
            <person name="Arlian L.G."/>
            <person name="Morgan M.S."/>
            <person name="Rider S.D."/>
        </authorList>
    </citation>
    <scope>NUCLEOTIDE SEQUENCE [LARGE SCALE GENOMIC DNA]</scope>
    <source>
        <strain evidence="2">Arlian Lab</strain>
        <tissue evidence="2">Whole body</tissue>
    </source>
</reference>
<dbReference type="InterPro" id="IPR038558">
    <property type="entry name" value="SAS-6_N_sf"/>
</dbReference>
<organism evidence="2 3">
    <name type="scientific">Euroglyphus maynei</name>
    <name type="common">Mayne's house dust mite</name>
    <dbReference type="NCBI Taxonomy" id="6958"/>
    <lineage>
        <taxon>Eukaryota</taxon>
        <taxon>Metazoa</taxon>
        <taxon>Ecdysozoa</taxon>
        <taxon>Arthropoda</taxon>
        <taxon>Chelicerata</taxon>
        <taxon>Arachnida</taxon>
        <taxon>Acari</taxon>
        <taxon>Acariformes</taxon>
        <taxon>Sarcoptiformes</taxon>
        <taxon>Astigmata</taxon>
        <taxon>Psoroptidia</taxon>
        <taxon>Analgoidea</taxon>
        <taxon>Pyroglyphidae</taxon>
        <taxon>Pyroglyphinae</taxon>
        <taxon>Euroglyphus</taxon>
    </lineage>
</organism>
<evidence type="ECO:0000313" key="3">
    <source>
        <dbReference type="Proteomes" id="UP000194236"/>
    </source>
</evidence>
<evidence type="ECO:0000256" key="1">
    <source>
        <dbReference type="SAM" id="MobiDB-lite"/>
    </source>
</evidence>
<proteinExistence type="predicted"/>
<dbReference type="EMBL" id="MUJZ01022379">
    <property type="protein sequence ID" value="OTF79585.1"/>
    <property type="molecule type" value="Genomic_DNA"/>
</dbReference>